<evidence type="ECO:0000256" key="10">
    <source>
        <dbReference type="ARBA" id="ARBA00023125"/>
    </source>
</evidence>
<dbReference type="GO" id="GO:0006281">
    <property type="term" value="P:DNA repair"/>
    <property type="evidence" value="ECO:0007669"/>
    <property type="project" value="TreeGrafter"/>
</dbReference>
<dbReference type="EMBL" id="GAMC01005959">
    <property type="protein sequence ID" value="JAC00597.1"/>
    <property type="molecule type" value="mRNA"/>
</dbReference>
<feature type="compositionally biased region" description="Basic residues" evidence="17">
    <location>
        <begin position="50"/>
        <end position="61"/>
    </location>
</feature>
<evidence type="ECO:0000256" key="12">
    <source>
        <dbReference type="ARBA" id="ARBA00023242"/>
    </source>
</evidence>
<name>W8C3Q9_CERCA</name>
<keyword evidence="10" id="KW-0238">DNA-binding</keyword>
<dbReference type="EMBL" id="CAJHJT010000001">
    <property type="protein sequence ID" value="CAD6995633.1"/>
    <property type="molecule type" value="Genomic_DNA"/>
</dbReference>
<proteinExistence type="evidence at transcript level"/>
<dbReference type="PROSITE" id="PS51192">
    <property type="entry name" value="HELICASE_ATP_BIND_1"/>
    <property type="match status" value="1"/>
</dbReference>
<keyword evidence="6" id="KW-0378">Hydrolase</keyword>
<dbReference type="CDD" id="cd18793">
    <property type="entry name" value="SF2_C_SNF"/>
    <property type="match status" value="1"/>
</dbReference>
<dbReference type="Pfam" id="PF00271">
    <property type="entry name" value="Helicase_C"/>
    <property type="match status" value="1"/>
</dbReference>
<evidence type="ECO:0000256" key="17">
    <source>
        <dbReference type="SAM" id="MobiDB-lite"/>
    </source>
</evidence>
<dbReference type="AlphaFoldDB" id="W8C3Q9"/>
<keyword evidence="9" id="KW-0805">Transcription regulation</keyword>
<dbReference type="InterPro" id="IPR001650">
    <property type="entry name" value="Helicase_C-like"/>
</dbReference>
<dbReference type="Gene3D" id="3.40.50.300">
    <property type="entry name" value="P-loop containing nucleotide triphosphate hydrolases"/>
    <property type="match status" value="1"/>
</dbReference>
<feature type="compositionally biased region" description="Polar residues" evidence="17">
    <location>
        <begin position="148"/>
        <end position="182"/>
    </location>
</feature>
<dbReference type="GeneID" id="101462765"/>
<sequence>MSDSDEVVSSDQEEEIVSEESEDEDTDLPSGELYVDESKEESSDESIIGNRRRSTGSKNRRAIIQSDTDDDESDQRALSPRTRMSITGIRPKDLSDSSEIEYSDARSDAEDSSKLSDENSIQADTNTIHNEAEHGASKNYFIDEKASKSNTTDSSIAETEKSTSFVDKSNVESTPPSGTTEKVFNRQETPHKHNLNRFIGAVESPLSSARYSMQFEEAIKEKLSSTMYQASPKDKYRSQIESTDESDIEVISFKEKTIEILSSSDESNLQNIEVKSNAPSANPKPGLVQPKISTQWAATSDSKKGVLKEVKLVSREFHDKELKKLQELKIELHSAEKLLEKISKSLPDGGRQLSLRIDRLRNDVHIKTQYISTLKVEDEDPSPPQQRQVQNKIEPLSWDDLSAAVNKVHPTHTGKQGLATFNAQRELTVERLKDIHSSLKSCPGEDVLAEDPEGLRITLMNHQKHALAWMTWRENQKPRGGILADDMGLGKTLTMISLVLAFKNNSEQEENNKSDSDSEAEAEGWVSKGRRDYYPGGTLVVCPASLVRQWEEEVDNKVKRHKLTVCVHHGNNRDTKPKHLRTYDIVVTTYNIVSREQKSQGALFGIKWQRIILDEAHVIRNHKAQMSMAVCALRGKFKWALTGTPIQNKEADAYALIKFLRCSPFDELPHWKKWIDNKSAGGQQRLNALMKTLMLRRTKVMLQERGTLQCLPEKRTELIEVCLDKEEMNVYQKIMVYSRTLFAQFLLQRAERNTDFAYKEDGNKPTFLQTKDPNGAYHKVHEKFTKLHRDQKDVKSHEILVLLLRLRQICCHPGLIDSMLDDADNAENIESESDDEKLKIDLLEQLNKLAIDDTSKTHSIDGEDELKPEEEIIAKASAKVLQRNNPVFNIKRPSSKIKKVLHILKTRVLNGNDKAIVVSQWTSVLNILKSHLEEQGFSTLSLNGTIPVKNRQGIVTEFNSANNNKRILLLSLTAGGVGLNLVGANHLLMIDLHWNPQLEAQAQDRIYRVGQKKNVIIYKFMCKDTVEERIKALQDHKMSIADGVLTGARSTEGSKLTMEDLRGLFGM</sequence>
<organism evidence="21">
    <name type="scientific">Ceratitis capitata</name>
    <name type="common">Mediterranean fruit fly</name>
    <name type="synonym">Tephritis capitata</name>
    <dbReference type="NCBI Taxonomy" id="7213"/>
    <lineage>
        <taxon>Eukaryota</taxon>
        <taxon>Metazoa</taxon>
        <taxon>Ecdysozoa</taxon>
        <taxon>Arthropoda</taxon>
        <taxon>Hexapoda</taxon>
        <taxon>Insecta</taxon>
        <taxon>Pterygota</taxon>
        <taxon>Neoptera</taxon>
        <taxon>Endopterygota</taxon>
        <taxon>Diptera</taxon>
        <taxon>Brachycera</taxon>
        <taxon>Muscomorpha</taxon>
        <taxon>Tephritoidea</taxon>
        <taxon>Tephritidae</taxon>
        <taxon>Ceratitis</taxon>
        <taxon>Ceratitis</taxon>
    </lineage>
</organism>
<evidence type="ECO:0000256" key="14">
    <source>
        <dbReference type="ARBA" id="ARBA00079067"/>
    </source>
</evidence>
<dbReference type="FunFam" id="3.40.50.10810:FF:000043">
    <property type="entry name" value="Transcription termination factor 2"/>
    <property type="match status" value="1"/>
</dbReference>
<evidence type="ECO:0000256" key="15">
    <source>
        <dbReference type="ARBA" id="ARBA00082628"/>
    </source>
</evidence>
<dbReference type="PANTHER" id="PTHR45626">
    <property type="entry name" value="TRANSCRIPTION TERMINATION FACTOR 2-RELATED"/>
    <property type="match status" value="1"/>
</dbReference>
<dbReference type="InterPro" id="IPR000330">
    <property type="entry name" value="SNF2_N"/>
</dbReference>
<feature type="compositionally biased region" description="Basic and acidic residues" evidence="17">
    <location>
        <begin position="130"/>
        <end position="147"/>
    </location>
</feature>
<accession>W8C3Q9</accession>
<feature type="coiled-coil region" evidence="16">
    <location>
        <begin position="318"/>
        <end position="345"/>
    </location>
</feature>
<dbReference type="KEGG" id="ccat:101462765"/>
<evidence type="ECO:0000259" key="18">
    <source>
        <dbReference type="PROSITE" id="PS51192"/>
    </source>
</evidence>
<evidence type="ECO:0000256" key="8">
    <source>
        <dbReference type="ARBA" id="ARBA00022840"/>
    </source>
</evidence>
<evidence type="ECO:0000256" key="5">
    <source>
        <dbReference type="ARBA" id="ARBA00022741"/>
    </source>
</evidence>
<evidence type="ECO:0000256" key="1">
    <source>
        <dbReference type="ARBA" id="ARBA00004123"/>
    </source>
</evidence>
<comment type="subcellular location">
    <subcellularLocation>
        <location evidence="1">Nucleus</location>
    </subcellularLocation>
</comment>
<dbReference type="InterPro" id="IPR049730">
    <property type="entry name" value="SNF2/RAD54-like_C"/>
</dbReference>
<evidence type="ECO:0000256" key="6">
    <source>
        <dbReference type="ARBA" id="ARBA00022801"/>
    </source>
</evidence>
<keyword evidence="3" id="KW-0806">Transcription termination</keyword>
<dbReference type="Proteomes" id="UP000606786">
    <property type="component" value="Unassembled WGS sequence"/>
</dbReference>
<dbReference type="InterPro" id="IPR038718">
    <property type="entry name" value="SNF2-like_sf"/>
</dbReference>
<dbReference type="GO" id="GO:0004386">
    <property type="term" value="F:helicase activity"/>
    <property type="evidence" value="ECO:0007669"/>
    <property type="project" value="UniProtKB-KW"/>
</dbReference>
<keyword evidence="8" id="KW-0067">ATP-binding</keyword>
<evidence type="ECO:0000313" key="22">
    <source>
        <dbReference type="Proteomes" id="UP000606786"/>
    </source>
</evidence>
<dbReference type="CDD" id="cd18072">
    <property type="entry name" value="DEXHc_TTF2"/>
    <property type="match status" value="1"/>
</dbReference>
<feature type="region of interest" description="Disordered" evidence="17">
    <location>
        <begin position="1"/>
        <end position="192"/>
    </location>
</feature>
<evidence type="ECO:0000313" key="21">
    <source>
        <dbReference type="EMBL" id="JAC00597.1"/>
    </source>
</evidence>
<keyword evidence="5" id="KW-0547">Nucleotide-binding</keyword>
<dbReference type="InterPro" id="IPR027417">
    <property type="entry name" value="P-loop_NTPase"/>
</dbReference>
<feature type="compositionally biased region" description="Acidic residues" evidence="17">
    <location>
        <begin position="1"/>
        <end position="27"/>
    </location>
</feature>
<feature type="compositionally biased region" description="Polar residues" evidence="17">
    <location>
        <begin position="118"/>
        <end position="129"/>
    </location>
</feature>
<protein>
    <recommendedName>
        <fullName evidence="13">Transcription termination factor 2</fullName>
    </recommendedName>
    <alternativeName>
        <fullName evidence="15">RNA polymerase II termination factor</fullName>
    </alternativeName>
    <alternativeName>
        <fullName evidence="14">Transcription release factor 2</fullName>
    </alternativeName>
</protein>
<comment type="similarity">
    <text evidence="2">Belongs to the SNF2/RAD54 helicase family.</text>
</comment>
<evidence type="ECO:0000256" key="13">
    <source>
        <dbReference type="ARBA" id="ARBA00070113"/>
    </source>
</evidence>
<feature type="compositionally biased region" description="Basic and acidic residues" evidence="17">
    <location>
        <begin position="103"/>
        <end position="117"/>
    </location>
</feature>
<keyword evidence="7" id="KW-0347">Helicase</keyword>
<reference evidence="20" key="3">
    <citation type="submission" date="2020-11" db="EMBL/GenBank/DDBJ databases">
        <authorList>
            <person name="Whitehead M."/>
        </authorList>
    </citation>
    <scope>NUCLEOTIDE SEQUENCE</scope>
    <source>
        <strain evidence="20">EGII</strain>
    </source>
</reference>
<dbReference type="PANTHER" id="PTHR45626:SF50">
    <property type="entry name" value="TRANSCRIPTION TERMINATION FACTOR 2"/>
    <property type="match status" value="1"/>
</dbReference>
<dbReference type="GO" id="GO:0005737">
    <property type="term" value="C:cytoplasm"/>
    <property type="evidence" value="ECO:0007669"/>
    <property type="project" value="UniProtKB-ARBA"/>
</dbReference>
<gene>
    <name evidence="21" type="primary">TTF2</name>
    <name evidence="20" type="ORF">CCAP1982_LOCUS4339</name>
</gene>
<evidence type="ECO:0000259" key="19">
    <source>
        <dbReference type="PROSITE" id="PS51194"/>
    </source>
</evidence>
<evidence type="ECO:0000256" key="4">
    <source>
        <dbReference type="ARBA" id="ARBA00022553"/>
    </source>
</evidence>
<dbReference type="GO" id="GO:0005634">
    <property type="term" value="C:nucleus"/>
    <property type="evidence" value="ECO:0007669"/>
    <property type="project" value="UniProtKB-SubCell"/>
</dbReference>
<evidence type="ECO:0000256" key="7">
    <source>
        <dbReference type="ARBA" id="ARBA00022806"/>
    </source>
</evidence>
<dbReference type="SMART" id="SM00487">
    <property type="entry name" value="DEXDc"/>
    <property type="match status" value="1"/>
</dbReference>
<keyword evidence="22" id="KW-1185">Reference proteome</keyword>
<evidence type="ECO:0000256" key="3">
    <source>
        <dbReference type="ARBA" id="ARBA00022472"/>
    </source>
</evidence>
<keyword evidence="11" id="KW-0804">Transcription</keyword>
<reference evidence="21" key="2">
    <citation type="journal article" date="2014" name="BMC Genomics">
        <title>A genomic perspective to assessing quality of mass-reared SIT flies used in Mediterranean fruit fly (Ceratitis capitata) eradication in California.</title>
        <authorList>
            <person name="Calla B."/>
            <person name="Hall B."/>
            <person name="Hou S."/>
            <person name="Geib S.M."/>
        </authorList>
    </citation>
    <scope>NUCLEOTIDE SEQUENCE</scope>
</reference>
<dbReference type="GO" id="GO:0008094">
    <property type="term" value="F:ATP-dependent activity, acting on DNA"/>
    <property type="evidence" value="ECO:0007669"/>
    <property type="project" value="UniProtKB-ARBA"/>
</dbReference>
<dbReference type="PROSITE" id="PS51194">
    <property type="entry name" value="HELICASE_CTER"/>
    <property type="match status" value="1"/>
</dbReference>
<reference evidence="21" key="1">
    <citation type="submission" date="2013-07" db="EMBL/GenBank/DDBJ databases">
        <authorList>
            <person name="Geib S."/>
        </authorList>
    </citation>
    <scope>NUCLEOTIDE SEQUENCE</scope>
</reference>
<dbReference type="OrthoDB" id="423559at2759"/>
<feature type="domain" description="Helicase C-terminal" evidence="19">
    <location>
        <begin position="896"/>
        <end position="1062"/>
    </location>
</feature>
<dbReference type="GO" id="GO:0016787">
    <property type="term" value="F:hydrolase activity"/>
    <property type="evidence" value="ECO:0007669"/>
    <property type="project" value="UniProtKB-KW"/>
</dbReference>
<dbReference type="GO" id="GO:0005524">
    <property type="term" value="F:ATP binding"/>
    <property type="evidence" value="ECO:0007669"/>
    <property type="project" value="UniProtKB-KW"/>
</dbReference>
<dbReference type="InterPro" id="IPR050628">
    <property type="entry name" value="SNF2_RAD54_helicase_TF"/>
</dbReference>
<dbReference type="GO" id="GO:0003677">
    <property type="term" value="F:DNA binding"/>
    <property type="evidence" value="ECO:0007669"/>
    <property type="project" value="UniProtKB-KW"/>
</dbReference>
<dbReference type="SMART" id="SM00490">
    <property type="entry name" value="HELICc"/>
    <property type="match status" value="1"/>
</dbReference>
<dbReference type="Pfam" id="PF00176">
    <property type="entry name" value="SNF2-rel_dom"/>
    <property type="match status" value="1"/>
</dbReference>
<evidence type="ECO:0000256" key="11">
    <source>
        <dbReference type="ARBA" id="ARBA00023163"/>
    </source>
</evidence>
<keyword evidence="12" id="KW-0539">Nucleus</keyword>
<evidence type="ECO:0000256" key="16">
    <source>
        <dbReference type="SAM" id="Coils"/>
    </source>
</evidence>
<keyword evidence="16" id="KW-0175">Coiled coil</keyword>
<evidence type="ECO:0000313" key="20">
    <source>
        <dbReference type="EMBL" id="CAD6995633.1"/>
    </source>
</evidence>
<keyword evidence="4" id="KW-0597">Phosphoprotein</keyword>
<dbReference type="InterPro" id="IPR014001">
    <property type="entry name" value="Helicase_ATP-bd"/>
</dbReference>
<feature type="domain" description="Helicase ATP-binding" evidence="18">
    <location>
        <begin position="472"/>
        <end position="663"/>
    </location>
</feature>
<dbReference type="CTD" id="45894"/>
<dbReference type="GO" id="GO:0006353">
    <property type="term" value="P:DNA-templated transcription termination"/>
    <property type="evidence" value="ECO:0007669"/>
    <property type="project" value="UniProtKB-KW"/>
</dbReference>
<evidence type="ECO:0000256" key="2">
    <source>
        <dbReference type="ARBA" id="ARBA00007025"/>
    </source>
</evidence>
<evidence type="ECO:0000256" key="9">
    <source>
        <dbReference type="ARBA" id="ARBA00023015"/>
    </source>
</evidence>
<dbReference type="SUPFAM" id="SSF52540">
    <property type="entry name" value="P-loop containing nucleoside triphosphate hydrolases"/>
    <property type="match status" value="2"/>
</dbReference>
<dbReference type="Gene3D" id="3.40.50.10810">
    <property type="entry name" value="Tandem AAA-ATPase domain"/>
    <property type="match status" value="1"/>
</dbReference>